<dbReference type="InterPro" id="IPR019607">
    <property type="entry name" value="Putative_zinc-finger_domain"/>
</dbReference>
<feature type="region of interest" description="Disordered" evidence="2">
    <location>
        <begin position="857"/>
        <end position="903"/>
    </location>
</feature>
<organism evidence="4">
    <name type="scientific">Anopheles triannulatus</name>
    <dbReference type="NCBI Taxonomy" id="58253"/>
    <lineage>
        <taxon>Eukaryota</taxon>
        <taxon>Metazoa</taxon>
        <taxon>Ecdysozoa</taxon>
        <taxon>Arthropoda</taxon>
        <taxon>Hexapoda</taxon>
        <taxon>Insecta</taxon>
        <taxon>Pterygota</taxon>
        <taxon>Neoptera</taxon>
        <taxon>Endopterygota</taxon>
        <taxon>Diptera</taxon>
        <taxon>Nematocera</taxon>
        <taxon>Culicoidea</taxon>
        <taxon>Culicidae</taxon>
        <taxon>Anophelinae</taxon>
        <taxon>Anopheles</taxon>
    </lineage>
</organism>
<feature type="compositionally biased region" description="Polar residues" evidence="2">
    <location>
        <begin position="544"/>
        <end position="558"/>
    </location>
</feature>
<feature type="region of interest" description="Disordered" evidence="2">
    <location>
        <begin position="1215"/>
        <end position="1242"/>
    </location>
</feature>
<feature type="compositionally biased region" description="Basic residues" evidence="2">
    <location>
        <begin position="170"/>
        <end position="185"/>
    </location>
</feature>
<feature type="compositionally biased region" description="Polar residues" evidence="2">
    <location>
        <begin position="1222"/>
        <end position="1239"/>
    </location>
</feature>
<feature type="compositionally biased region" description="Basic and acidic residues" evidence="2">
    <location>
        <begin position="1143"/>
        <end position="1156"/>
    </location>
</feature>
<feature type="region of interest" description="Disordered" evidence="2">
    <location>
        <begin position="124"/>
        <end position="208"/>
    </location>
</feature>
<feature type="compositionally biased region" description="Acidic residues" evidence="2">
    <location>
        <begin position="28"/>
        <end position="50"/>
    </location>
</feature>
<feature type="compositionally biased region" description="Acidic residues" evidence="2">
    <location>
        <begin position="287"/>
        <end position="297"/>
    </location>
</feature>
<feature type="compositionally biased region" description="Basic and acidic residues" evidence="2">
    <location>
        <begin position="455"/>
        <end position="471"/>
    </location>
</feature>
<feature type="region of interest" description="Disordered" evidence="2">
    <location>
        <begin position="1"/>
        <end position="82"/>
    </location>
</feature>
<feature type="region of interest" description="Disordered" evidence="2">
    <location>
        <begin position="372"/>
        <end position="520"/>
    </location>
</feature>
<accession>A0A2M4A9Y7</accession>
<sequence>MLVDTRLSNSMEEKKPDLPDGLILVSDDSQEELSDEHEEGEIPDDEDESDDGHAGTQNAKQHQLPPARNELLEDISSEEESTIRERLAQLVAMDKEIRMIKQMSEYGYLGHKRLQGKENIFYDPYYDEQPSSRRRKPVIESKSSSRRESKRSSAVVQKRQNEKPKDKSSKHDRKVNGHKRHKKRKYESSLSPSPVRRSALLESSDSEYELDSYARQHLACSIDNGRRRKLSTNENALKRKLRLQEQQQQLRGQKPKKRKSVTVDEEPMVLSSGSENGSPEPPIVIVGDDDDDDDADEEELQLRLLALQTKPIVKDGLLDDTIDRYQIPSPPPPPSMGEDEESDKETSFQSRERYASEERELRMIALKSAYTKKHEARLRRKVKDSERPYSPSDNIVLSPVHEPPPPYDELDNDLYSIEGSADERSQLIDLNDTDDNGNDMEISPVRSPVAWPLRMGEREEGLDGDSQHPIDMELASSEQSSEPVYMDDETANETVDFDQQQYQQKSPLIGQSPPMTPDSMGEAEEEALRHLLLSKMRQKKVTTKSHSTTDVTQPSMENSLDVPMDLEGQESNAAGPVAEHEQLEPTAKDAVVNVKIDSASQTTTQNPNLIVVVDHKVRRGRKKSQTAVAASGTVSATSIQATRAKNVPPGPAATVAVPTIVRTQKLLNNRNKLINLNHTISSSPTPPASLAIMRTDSPKELGNIETFVSKPVSKMVIQLGHSDSDSDVDFGSPKSRKTSDASRATSNTTSPECIGNTSKPGTEFELQLDRFLRSVRNKTTSSNGASNGGAPTTDAKVRKHSGASLEGFTDGRAKHPAGKSQPVTIPATVASSTAVKHLPKSAQMEYTKLLARMAQLEAQKQARHRQLHKTKPSNDTKANDGLPSDAVKSKQIDNLPSDDVVSSVGNAVDDRAKQGPTVVPSPGKRKVAAAAVGTQAAQAIEENGTEEQDPVLRKLNQIRNRLPTLSDQGKSRLLITTEKHLEKHSNIFLRQLEKHNATLSAVQEERRNLYQLENRIELLRERLAMLERTRDQMRAQSMESFGSMQSSHRKIVADRKRSIELRKVCIDIGRVILDESYVPPSTPSDDLLQEQWRILVKETKQLKDIRKPTMQEYKEELIARNRQALMISERWRDSSGGVAGGEEENRVETVAEKTEPTPEPYPHTSDVTIAPCDNPAHLPPEALGKASAMHAPIEEPTEQMELAPVVATTHETATTTEMTASDDPSNSDSISLTNEQQSAEAKEEKVIIVRKEPTDQEQLIDKETKECNGGKEEDEAFTSVMNHPFTQYSSPLVSFKQQGPLNIGNGIICPYELGGQCVDRDCKYEHFGQP</sequence>
<feature type="domain" description="Putative zinc-finger" evidence="3">
    <location>
        <begin position="1308"/>
        <end position="1327"/>
    </location>
</feature>
<feature type="compositionally biased region" description="Basic residues" evidence="2">
    <location>
        <begin position="861"/>
        <end position="871"/>
    </location>
</feature>
<feature type="compositionally biased region" description="Polar residues" evidence="2">
    <location>
        <begin position="1"/>
        <end position="10"/>
    </location>
</feature>
<protein>
    <recommendedName>
        <fullName evidence="3">Putative zinc-finger domain-containing protein</fullName>
    </recommendedName>
</protein>
<feature type="region of interest" description="Disordered" evidence="2">
    <location>
        <begin position="537"/>
        <end position="558"/>
    </location>
</feature>
<feature type="region of interest" description="Disordered" evidence="2">
    <location>
        <begin position="778"/>
        <end position="825"/>
    </location>
</feature>
<keyword evidence="1" id="KW-0175">Coiled coil</keyword>
<feature type="compositionally biased region" description="Polar residues" evidence="2">
    <location>
        <begin position="741"/>
        <end position="760"/>
    </location>
</feature>
<feature type="compositionally biased region" description="Basic residues" evidence="2">
    <location>
        <begin position="372"/>
        <end position="382"/>
    </location>
</feature>
<feature type="region of interest" description="Disordered" evidence="2">
    <location>
        <begin position="245"/>
        <end position="297"/>
    </location>
</feature>
<feature type="region of interest" description="Disordered" evidence="2">
    <location>
        <begin position="720"/>
        <end position="761"/>
    </location>
</feature>
<feature type="region of interest" description="Disordered" evidence="2">
    <location>
        <begin position="1133"/>
        <end position="1164"/>
    </location>
</feature>
<dbReference type="EMBL" id="GGFK01004107">
    <property type="protein sequence ID" value="MBW37428.1"/>
    <property type="molecule type" value="Transcribed_RNA"/>
</dbReference>
<feature type="coiled-coil region" evidence="1">
    <location>
        <begin position="992"/>
        <end position="1036"/>
    </location>
</feature>
<feature type="compositionally biased region" description="Basic and acidic residues" evidence="2">
    <location>
        <begin position="344"/>
        <end position="359"/>
    </location>
</feature>
<proteinExistence type="predicted"/>
<feature type="compositionally biased region" description="Polar residues" evidence="2">
    <location>
        <begin position="497"/>
        <end position="506"/>
    </location>
</feature>
<evidence type="ECO:0000313" key="4">
    <source>
        <dbReference type="EMBL" id="MBW37428.1"/>
    </source>
</evidence>
<evidence type="ECO:0000259" key="3">
    <source>
        <dbReference type="Pfam" id="PF10650"/>
    </source>
</evidence>
<name>A0A2M4A9Y7_9DIPT</name>
<reference evidence="4" key="1">
    <citation type="submission" date="2018-01" db="EMBL/GenBank/DDBJ databases">
        <title>An insight into the sialome of Amazonian anophelines.</title>
        <authorList>
            <person name="Ribeiro J.M."/>
            <person name="Scarpassa V."/>
            <person name="Calvo E."/>
        </authorList>
    </citation>
    <scope>NUCLEOTIDE SEQUENCE</scope>
    <source>
        <tissue evidence="4">Salivary glands</tissue>
    </source>
</reference>
<feature type="region of interest" description="Disordered" evidence="2">
    <location>
        <begin position="315"/>
        <end position="359"/>
    </location>
</feature>
<evidence type="ECO:0000256" key="2">
    <source>
        <dbReference type="SAM" id="MobiDB-lite"/>
    </source>
</evidence>
<feature type="compositionally biased region" description="Basic and acidic residues" evidence="2">
    <location>
        <begin position="137"/>
        <end position="151"/>
    </location>
</feature>
<evidence type="ECO:0000256" key="1">
    <source>
        <dbReference type="SAM" id="Coils"/>
    </source>
</evidence>
<feature type="compositionally biased region" description="Basic and acidic residues" evidence="2">
    <location>
        <begin position="159"/>
        <end position="169"/>
    </location>
</feature>
<dbReference type="Pfam" id="PF10650">
    <property type="entry name" value="zf-C3H1"/>
    <property type="match status" value="1"/>
</dbReference>